<comment type="caution">
    <text evidence="1">The sequence shown here is derived from an EMBL/GenBank/DDBJ whole genome shotgun (WGS) entry which is preliminary data.</text>
</comment>
<dbReference type="EMBL" id="QUAK01000010">
    <property type="protein sequence ID" value="RFU88497.1"/>
    <property type="molecule type" value="Genomic_DNA"/>
</dbReference>
<reference evidence="1 2" key="1">
    <citation type="submission" date="2018-08" db="EMBL/GenBank/DDBJ databases">
        <title>Isolation, diversity and antifungal activity of Actinobacteria from wheat.</title>
        <authorList>
            <person name="Han C."/>
        </authorList>
    </citation>
    <scope>NUCLEOTIDE SEQUENCE [LARGE SCALE GENOMIC DNA]</scope>
    <source>
        <strain evidence="1 2">NEAU-YY421</strain>
    </source>
</reference>
<dbReference type="AlphaFoldDB" id="A0A372MDW4"/>
<proteinExistence type="predicted"/>
<evidence type="ECO:0000313" key="2">
    <source>
        <dbReference type="Proteomes" id="UP000263094"/>
    </source>
</evidence>
<protein>
    <submittedName>
        <fullName evidence="1">Uncharacterized protein</fullName>
    </submittedName>
</protein>
<evidence type="ECO:0000313" key="1">
    <source>
        <dbReference type="EMBL" id="RFU88497.1"/>
    </source>
</evidence>
<accession>A0A372MDW4</accession>
<name>A0A372MDW4_9ACTN</name>
<organism evidence="1 2">
    <name type="scientific">Streptomyces triticagri</name>
    <dbReference type="NCBI Taxonomy" id="2293568"/>
    <lineage>
        <taxon>Bacteria</taxon>
        <taxon>Bacillati</taxon>
        <taxon>Actinomycetota</taxon>
        <taxon>Actinomycetes</taxon>
        <taxon>Kitasatosporales</taxon>
        <taxon>Streptomycetaceae</taxon>
        <taxon>Streptomyces</taxon>
    </lineage>
</organism>
<keyword evidence="2" id="KW-1185">Reference proteome</keyword>
<dbReference type="Proteomes" id="UP000263094">
    <property type="component" value="Unassembled WGS sequence"/>
</dbReference>
<gene>
    <name evidence="1" type="ORF">DY218_01375</name>
</gene>
<sequence length="73" mass="7800">MAAESGVGVLMEHSFPASGRAVFLRAGCRRTARLWNVSTVSRRRYSAGMRAGRCGAAARVAGTGRSMRLRTGE</sequence>